<dbReference type="Gene3D" id="3.40.50.300">
    <property type="entry name" value="P-loop containing nucleotide triphosphate hydrolases"/>
    <property type="match status" value="1"/>
</dbReference>
<dbReference type="RefSeq" id="WP_169115062.1">
    <property type="nucleotide sequence ID" value="NZ_JAAAUB010000002.1"/>
</dbReference>
<comment type="similarity">
    <text evidence="1">Belongs to the GSP E family.</text>
</comment>
<evidence type="ECO:0000313" key="4">
    <source>
        <dbReference type="EMBL" id="NMH15895.1"/>
    </source>
</evidence>
<organism evidence="4 5">
    <name type="scientific">Tepidiphilus baoligensis</name>
    <dbReference type="NCBI Taxonomy" id="2698687"/>
    <lineage>
        <taxon>Bacteria</taxon>
        <taxon>Pseudomonadati</taxon>
        <taxon>Pseudomonadota</taxon>
        <taxon>Hydrogenophilia</taxon>
        <taxon>Hydrogenophilales</taxon>
        <taxon>Hydrogenophilaceae</taxon>
        <taxon>Tepidiphilus</taxon>
    </lineage>
</organism>
<name>A0ABX1QLE4_9PROT</name>
<evidence type="ECO:0000256" key="1">
    <source>
        <dbReference type="ARBA" id="ARBA00006611"/>
    </source>
</evidence>
<dbReference type="InterPro" id="IPR001482">
    <property type="entry name" value="T2SS/T4SS_dom"/>
</dbReference>
<evidence type="ECO:0000259" key="3">
    <source>
        <dbReference type="PROSITE" id="PS00662"/>
    </source>
</evidence>
<dbReference type="NCBIfam" id="TIGR01420">
    <property type="entry name" value="pilT_fam"/>
    <property type="match status" value="1"/>
</dbReference>
<accession>A0ABX1QLE4</accession>
<sequence>MPIVTPVLEKLFRAMHDRSASDIFITAGAPIHIKINGIVAPINQQVMKPDQVRRILEDAIANETLWQRYVERKELNFSLGVSEIGNFRINAFWQRNSPSVVIRYVSRDIPSFEALGLPPVLGEMALGKRGLILVVGPTGSGKSTTLAAMIDHRNANLPGHILTVEDPIEYLFRHKKSLVNQRDVGIDTLSWGEALKSAMRQAPDCILIGEIRDLETMQAAIAYALTGHLVLASLHANNTYHALNRIVNFYPLESRGLLFSDLSVALRGIIAQRLVRHVQGQRIPAVEILVNSRLIAEMIEKGNLSMIKDAMERSLSPGVQTFDQDLVRLYRSGAITVEEAIAQADSPTNLQWELQNTGVKTSIQDGGVPSADVDPPSQMSEIEFPSLTDNKT</sequence>
<feature type="region of interest" description="Disordered" evidence="2">
    <location>
        <begin position="363"/>
        <end position="392"/>
    </location>
</feature>
<evidence type="ECO:0000256" key="2">
    <source>
        <dbReference type="SAM" id="MobiDB-lite"/>
    </source>
</evidence>
<dbReference type="CDD" id="cd01131">
    <property type="entry name" value="PilT"/>
    <property type="match status" value="1"/>
</dbReference>
<dbReference type="EMBL" id="JAAAUB010000002">
    <property type="protein sequence ID" value="NMH15895.1"/>
    <property type="molecule type" value="Genomic_DNA"/>
</dbReference>
<comment type="caution">
    <text evidence="4">The sequence shown here is derived from an EMBL/GenBank/DDBJ whole genome shotgun (WGS) entry which is preliminary data.</text>
</comment>
<dbReference type="Proteomes" id="UP000669605">
    <property type="component" value="Unassembled WGS sequence"/>
</dbReference>
<gene>
    <name evidence="4" type="ORF">GV368_01965</name>
</gene>
<evidence type="ECO:0000313" key="5">
    <source>
        <dbReference type="Proteomes" id="UP000669605"/>
    </source>
</evidence>
<dbReference type="InterPro" id="IPR003593">
    <property type="entry name" value="AAA+_ATPase"/>
</dbReference>
<dbReference type="PANTHER" id="PTHR30486">
    <property type="entry name" value="TWITCHING MOTILITY PROTEIN PILT"/>
    <property type="match status" value="1"/>
</dbReference>
<protein>
    <submittedName>
        <fullName evidence="4">PilT/PilU family type 4a pilus ATPase</fullName>
    </submittedName>
</protein>
<keyword evidence="5" id="KW-1185">Reference proteome</keyword>
<feature type="domain" description="Bacterial type II secretion system protein E" evidence="3">
    <location>
        <begin position="199"/>
        <end position="213"/>
    </location>
</feature>
<dbReference type="Pfam" id="PF00437">
    <property type="entry name" value="T2SSE"/>
    <property type="match status" value="1"/>
</dbReference>
<dbReference type="SUPFAM" id="SSF52540">
    <property type="entry name" value="P-loop containing nucleoside triphosphate hydrolases"/>
    <property type="match status" value="1"/>
</dbReference>
<dbReference type="PROSITE" id="PS00662">
    <property type="entry name" value="T2SP_E"/>
    <property type="match status" value="1"/>
</dbReference>
<reference evidence="4 5" key="1">
    <citation type="journal article" date="2020" name="Curr. Microbiol.">
        <title>Tepidiphilus baoligensis sp. nov., a Novel Bacterium of the Family Hydrogenophilaceae Isolated from an Oil Reservoir.</title>
        <authorList>
            <person name="Zhang X."/>
            <person name="Wang G."/>
            <person name="Ma X."/>
            <person name="Yu J."/>
            <person name="You J."/>
            <person name="Xue Y."/>
            <person name="Ma Y."/>
        </authorList>
    </citation>
    <scope>NUCLEOTIDE SEQUENCE [LARGE SCALE GENOMIC DNA]</scope>
    <source>
        <strain evidence="4 5">B18-69</strain>
    </source>
</reference>
<dbReference type="InterPro" id="IPR006321">
    <property type="entry name" value="PilT/PilU"/>
</dbReference>
<dbReference type="SMART" id="SM00382">
    <property type="entry name" value="AAA"/>
    <property type="match status" value="1"/>
</dbReference>
<proteinExistence type="inferred from homology"/>
<dbReference type="InterPro" id="IPR050921">
    <property type="entry name" value="T4SS_GSP_E_ATPase"/>
</dbReference>
<dbReference type="InterPro" id="IPR027417">
    <property type="entry name" value="P-loop_NTPase"/>
</dbReference>
<dbReference type="PANTHER" id="PTHR30486:SF12">
    <property type="entry name" value="TYPE IV PILUS ATPASE PILU"/>
    <property type="match status" value="1"/>
</dbReference>
<dbReference type="Gene3D" id="3.30.450.90">
    <property type="match status" value="1"/>
</dbReference>